<dbReference type="SUPFAM" id="SSF46565">
    <property type="entry name" value="Chaperone J-domain"/>
    <property type="match status" value="1"/>
</dbReference>
<dbReference type="PANTHER" id="PTHR44144">
    <property type="entry name" value="DNAJ HOMOLOG SUBFAMILY C MEMBER 9"/>
    <property type="match status" value="1"/>
</dbReference>
<evidence type="ECO:0000313" key="3">
    <source>
        <dbReference type="EMBL" id="KAF9324450.1"/>
    </source>
</evidence>
<name>A0A9P5SBA1_9FUNG</name>
<feature type="region of interest" description="Disordered" evidence="1">
    <location>
        <begin position="363"/>
        <end position="405"/>
    </location>
</feature>
<feature type="compositionally biased region" description="Low complexity" evidence="1">
    <location>
        <begin position="369"/>
        <end position="391"/>
    </location>
</feature>
<dbReference type="InterPro" id="IPR001623">
    <property type="entry name" value="DnaJ_domain"/>
</dbReference>
<evidence type="ECO:0000313" key="4">
    <source>
        <dbReference type="Proteomes" id="UP000696485"/>
    </source>
</evidence>
<dbReference type="Proteomes" id="UP000696485">
    <property type="component" value="Unassembled WGS sequence"/>
</dbReference>
<dbReference type="AlphaFoldDB" id="A0A9P5SBA1"/>
<protein>
    <recommendedName>
        <fullName evidence="2">J domain-containing protein</fullName>
    </recommendedName>
</protein>
<accession>A0A9P5SBA1</accession>
<feature type="region of interest" description="Disordered" evidence="1">
    <location>
        <begin position="273"/>
        <end position="310"/>
    </location>
</feature>
<dbReference type="SMART" id="SM00271">
    <property type="entry name" value="DnaJ"/>
    <property type="match status" value="1"/>
</dbReference>
<dbReference type="PRINTS" id="PR00625">
    <property type="entry name" value="JDOMAIN"/>
</dbReference>
<feature type="region of interest" description="Disordered" evidence="1">
    <location>
        <begin position="220"/>
        <end position="249"/>
    </location>
</feature>
<proteinExistence type="predicted"/>
<dbReference type="PROSITE" id="PS50076">
    <property type="entry name" value="DNAJ_2"/>
    <property type="match status" value="1"/>
</dbReference>
<organism evidence="3 4">
    <name type="scientific">Podila minutissima</name>
    <dbReference type="NCBI Taxonomy" id="64525"/>
    <lineage>
        <taxon>Eukaryota</taxon>
        <taxon>Fungi</taxon>
        <taxon>Fungi incertae sedis</taxon>
        <taxon>Mucoromycota</taxon>
        <taxon>Mortierellomycotina</taxon>
        <taxon>Mortierellomycetes</taxon>
        <taxon>Mortierellales</taxon>
        <taxon>Mortierellaceae</taxon>
        <taxon>Podila</taxon>
    </lineage>
</organism>
<dbReference type="PANTHER" id="PTHR44144:SF1">
    <property type="entry name" value="DNAJ HOMOLOG SUBFAMILY C MEMBER 9"/>
    <property type="match status" value="1"/>
</dbReference>
<dbReference type="GO" id="GO:0031072">
    <property type="term" value="F:heat shock protein binding"/>
    <property type="evidence" value="ECO:0007669"/>
    <property type="project" value="TreeGrafter"/>
</dbReference>
<dbReference type="InterPro" id="IPR052594">
    <property type="entry name" value="J_domain-containing_protein"/>
</dbReference>
<reference evidence="3" key="1">
    <citation type="journal article" date="2020" name="Fungal Divers.">
        <title>Resolving the Mortierellaceae phylogeny through synthesis of multi-gene phylogenetics and phylogenomics.</title>
        <authorList>
            <person name="Vandepol N."/>
            <person name="Liber J."/>
            <person name="Desiro A."/>
            <person name="Na H."/>
            <person name="Kennedy M."/>
            <person name="Barry K."/>
            <person name="Grigoriev I.V."/>
            <person name="Miller A.N."/>
            <person name="O'Donnell K."/>
            <person name="Stajich J.E."/>
            <person name="Bonito G."/>
        </authorList>
    </citation>
    <scope>NUCLEOTIDE SEQUENCE</scope>
    <source>
        <strain evidence="3">NVP1</strain>
    </source>
</reference>
<feature type="compositionally biased region" description="Basic residues" evidence="1">
    <location>
        <begin position="276"/>
        <end position="292"/>
    </location>
</feature>
<dbReference type="Pfam" id="PF23302">
    <property type="entry name" value="HTH_DNAJC9"/>
    <property type="match status" value="1"/>
</dbReference>
<dbReference type="Gene3D" id="1.10.287.110">
    <property type="entry name" value="DnaJ domain"/>
    <property type="match status" value="1"/>
</dbReference>
<dbReference type="CDD" id="cd06257">
    <property type="entry name" value="DnaJ"/>
    <property type="match status" value="1"/>
</dbReference>
<dbReference type="EMBL" id="JAAAUY010001085">
    <property type="protein sequence ID" value="KAF9324450.1"/>
    <property type="molecule type" value="Genomic_DNA"/>
</dbReference>
<dbReference type="PROSITE" id="PS00636">
    <property type="entry name" value="DNAJ_1"/>
    <property type="match status" value="1"/>
</dbReference>
<feature type="compositionally biased region" description="Low complexity" evidence="1">
    <location>
        <begin position="442"/>
        <end position="467"/>
    </location>
</feature>
<evidence type="ECO:0000259" key="2">
    <source>
        <dbReference type="PROSITE" id="PS50076"/>
    </source>
</evidence>
<dbReference type="GO" id="GO:0005737">
    <property type="term" value="C:cytoplasm"/>
    <property type="evidence" value="ECO:0007669"/>
    <property type="project" value="TreeGrafter"/>
</dbReference>
<dbReference type="Pfam" id="PF00226">
    <property type="entry name" value="DnaJ"/>
    <property type="match status" value="1"/>
</dbReference>
<dbReference type="InterPro" id="IPR056453">
    <property type="entry name" value="HTH_DNAJC9"/>
</dbReference>
<keyword evidence="4" id="KW-1185">Reference proteome</keyword>
<feature type="domain" description="J" evidence="2">
    <location>
        <begin position="15"/>
        <end position="86"/>
    </location>
</feature>
<dbReference type="GO" id="GO:0005634">
    <property type="term" value="C:nucleus"/>
    <property type="evidence" value="ECO:0007669"/>
    <property type="project" value="TreeGrafter"/>
</dbReference>
<sequence length="492" mass="54765">MPKVTSFALYDPEVSLYTCLNLDQTADQGAIKKAYYKLALAYHPDKQSPTATDAERDQATARFQRLGFAYAVLGDPERRRVYDQTGDVSEDGMAGFGAQGQAAGGWDAYFRSLWTGIVNESTIKEFERTYRFSDEEKRDVIQAYVTYRGDMDGILSAVPVCSYEDEARFRTMIQSAIDAKVARKYKAFGGPVVDPKAAARRKREAEAEAAEAAKLWSELGLERLKKQPSTKRKHSSTEPDEPPPEPGSERELQLMLMQQNKNRQSAMDALLDKYTPKKARKEPKKNSGSKKGAKVEASGSSSTSSSVGGSMSMNAQQLHQAQRQQQRYVYDEPSEEEFLAIQARIMGRKTMASAATTNNLVHNQHAHHQQQQQQQQQQHHTQQQQQQQHHAQNQHHHLQHAQQHVHSNLVAATAAAMGMNHTVGYHTNAGNHHIHPSALHTNLNNGGHHPGHNNSHNNGTNNNIGHNSAFRTNQQPMISGGGSVGSRRHDGR</sequence>
<comment type="caution">
    <text evidence="3">The sequence shown here is derived from an EMBL/GenBank/DDBJ whole genome shotgun (WGS) entry which is preliminary data.</text>
</comment>
<evidence type="ECO:0000256" key="1">
    <source>
        <dbReference type="SAM" id="MobiDB-lite"/>
    </source>
</evidence>
<gene>
    <name evidence="3" type="ORF">BG006_000511</name>
</gene>
<feature type="region of interest" description="Disordered" evidence="1">
    <location>
        <begin position="424"/>
        <end position="492"/>
    </location>
</feature>
<feature type="compositionally biased region" description="Low complexity" evidence="1">
    <location>
        <begin position="298"/>
        <end position="310"/>
    </location>
</feature>
<dbReference type="InterPro" id="IPR036869">
    <property type="entry name" value="J_dom_sf"/>
</dbReference>
<dbReference type="InterPro" id="IPR018253">
    <property type="entry name" value="DnaJ_domain_CS"/>
</dbReference>